<evidence type="ECO:0000256" key="2">
    <source>
        <dbReference type="ARBA" id="ARBA00019180"/>
    </source>
</evidence>
<evidence type="ECO:0000256" key="3">
    <source>
        <dbReference type="ARBA" id="ARBA00023186"/>
    </source>
</evidence>
<dbReference type="GO" id="GO:0070628">
    <property type="term" value="F:proteasome binding"/>
    <property type="evidence" value="ECO:0007669"/>
    <property type="project" value="TreeGrafter"/>
</dbReference>
<gene>
    <name evidence="4" type="ORF">DEA37_0012264</name>
</gene>
<dbReference type="GO" id="GO:0005783">
    <property type="term" value="C:endoplasmic reticulum"/>
    <property type="evidence" value="ECO:0007669"/>
    <property type="project" value="InterPro"/>
</dbReference>
<dbReference type="PANTHER" id="PTHR15069">
    <property type="entry name" value="PROTEASOME ASSEMBLY CHAPERONE 1"/>
    <property type="match status" value="1"/>
</dbReference>
<evidence type="ECO:0000256" key="1">
    <source>
        <dbReference type="ARBA" id="ARBA00005261"/>
    </source>
</evidence>
<dbReference type="PANTHER" id="PTHR15069:SF1">
    <property type="entry name" value="PROTEASOME ASSEMBLY CHAPERONE 1"/>
    <property type="match status" value="1"/>
</dbReference>
<dbReference type="InterPro" id="IPR016565">
    <property type="entry name" value="Proteasome_assmbl_chp_1"/>
</dbReference>
<comment type="similarity">
    <text evidence="1">Belongs to the PSMG1 family.</text>
</comment>
<dbReference type="Proteomes" id="UP000324629">
    <property type="component" value="Unassembled WGS sequence"/>
</dbReference>
<dbReference type="AlphaFoldDB" id="A0A5J4P4M6"/>
<comment type="caution">
    <text evidence="4">The sequence shown here is derived from an EMBL/GenBank/DDBJ whole genome shotgun (WGS) entry which is preliminary data.</text>
</comment>
<reference evidence="4 5" key="1">
    <citation type="journal article" date="2019" name="Gigascience">
        <title>Whole-genome sequence of the oriental lung fluke Paragonimus westermani.</title>
        <authorList>
            <person name="Oey H."/>
            <person name="Zakrzewski M."/>
            <person name="Narain K."/>
            <person name="Devi K.R."/>
            <person name="Agatsuma T."/>
            <person name="Nawaratna S."/>
            <person name="Gobert G.N."/>
            <person name="Jones M.K."/>
            <person name="Ragan M.A."/>
            <person name="McManus D.P."/>
            <person name="Krause L."/>
        </authorList>
    </citation>
    <scope>NUCLEOTIDE SEQUENCE [LARGE SCALE GENOMIC DNA]</scope>
    <source>
        <strain evidence="4 5">IND2009</strain>
    </source>
</reference>
<keyword evidence="3" id="KW-0143">Chaperone</keyword>
<dbReference type="GO" id="GO:0080129">
    <property type="term" value="P:proteasome core complex assembly"/>
    <property type="evidence" value="ECO:0007669"/>
    <property type="project" value="TreeGrafter"/>
</dbReference>
<accession>A0A5J4P4M6</accession>
<evidence type="ECO:0000313" key="4">
    <source>
        <dbReference type="EMBL" id="KAA3682238.1"/>
    </source>
</evidence>
<dbReference type="EMBL" id="QNGE01000045">
    <property type="protein sequence ID" value="KAA3682238.1"/>
    <property type="molecule type" value="Genomic_DNA"/>
</dbReference>
<evidence type="ECO:0000313" key="5">
    <source>
        <dbReference type="Proteomes" id="UP000324629"/>
    </source>
</evidence>
<protein>
    <recommendedName>
        <fullName evidence="2">Proteasome assembly chaperone 1</fullName>
    </recommendedName>
</protein>
<sequence length="291" mass="32760">MDFFLKRIPAFSRALGELDSDEDDSINESTEVDDFLDVAGVPVDFERVVSDLSFKHIIVSIGPIQTAFISGALCVTKEHLIAKLPFILPIYSGADKTARTYAFVYFVSPSEKSTLIITLPYVRDNIHHSQKVVVDKLLHQIVSSGQTGSGPDLLVLCTREVHEYRASSVPSESFVRVIHSDPRENDQSLPFPKLEQPNILSGFPAEFFTYAILRSIRSMLLVLYYVPQDNPGYAWQSVNELFRKITPLEQFSDVFVSFPSKWDLPEDAVLRKACISLICGNKPSLMDQMYT</sequence>
<organism evidence="4 5">
    <name type="scientific">Paragonimus westermani</name>
    <dbReference type="NCBI Taxonomy" id="34504"/>
    <lineage>
        <taxon>Eukaryota</taxon>
        <taxon>Metazoa</taxon>
        <taxon>Spiralia</taxon>
        <taxon>Lophotrochozoa</taxon>
        <taxon>Platyhelminthes</taxon>
        <taxon>Trematoda</taxon>
        <taxon>Digenea</taxon>
        <taxon>Plagiorchiida</taxon>
        <taxon>Troglotremata</taxon>
        <taxon>Troglotrematidae</taxon>
        <taxon>Paragonimus</taxon>
    </lineage>
</organism>
<name>A0A5J4P4M6_9TREM</name>
<proteinExistence type="inferred from homology"/>
<keyword evidence="5" id="KW-1185">Reference proteome</keyword>